<dbReference type="EMBL" id="UYRR01040774">
    <property type="protein sequence ID" value="VDK79809.1"/>
    <property type="molecule type" value="Genomic_DNA"/>
</dbReference>
<reference evidence="4" key="1">
    <citation type="submission" date="2017-02" db="UniProtKB">
        <authorList>
            <consortium name="WormBaseParasite"/>
        </authorList>
    </citation>
    <scope>IDENTIFICATION</scope>
</reference>
<feature type="region of interest" description="Disordered" evidence="1">
    <location>
        <begin position="31"/>
        <end position="79"/>
    </location>
</feature>
<name>A0A0M3KKB1_ANISI</name>
<feature type="compositionally biased region" description="Polar residues" evidence="1">
    <location>
        <begin position="68"/>
        <end position="79"/>
    </location>
</feature>
<dbReference type="AlphaFoldDB" id="A0A0M3KKB1"/>
<protein>
    <submittedName>
        <fullName evidence="2 4">Uncharacterized protein</fullName>
    </submittedName>
</protein>
<accession>A0A0M3KKB1</accession>
<evidence type="ECO:0000313" key="3">
    <source>
        <dbReference type="Proteomes" id="UP000267096"/>
    </source>
</evidence>
<keyword evidence="3" id="KW-1185">Reference proteome</keyword>
<gene>
    <name evidence="2" type="ORF">ASIM_LOCUS20809</name>
</gene>
<evidence type="ECO:0000313" key="4">
    <source>
        <dbReference type="WBParaSite" id="ASIM_0002144001-mRNA-1"/>
    </source>
</evidence>
<evidence type="ECO:0000256" key="1">
    <source>
        <dbReference type="SAM" id="MobiDB-lite"/>
    </source>
</evidence>
<sequence length="79" mass="8942">MSGEREECTLNKIIESAERRTYQLVSKELGAAGDMKQKQQQQQQPKALPPRSRSCLASSTYPVGYQPLTISSDSNRQRR</sequence>
<reference evidence="2 3" key="2">
    <citation type="submission" date="2018-11" db="EMBL/GenBank/DDBJ databases">
        <authorList>
            <consortium name="Pathogen Informatics"/>
        </authorList>
    </citation>
    <scope>NUCLEOTIDE SEQUENCE [LARGE SCALE GENOMIC DNA]</scope>
</reference>
<organism evidence="4">
    <name type="scientific">Anisakis simplex</name>
    <name type="common">Herring worm</name>
    <dbReference type="NCBI Taxonomy" id="6269"/>
    <lineage>
        <taxon>Eukaryota</taxon>
        <taxon>Metazoa</taxon>
        <taxon>Ecdysozoa</taxon>
        <taxon>Nematoda</taxon>
        <taxon>Chromadorea</taxon>
        <taxon>Rhabditida</taxon>
        <taxon>Spirurina</taxon>
        <taxon>Ascaridomorpha</taxon>
        <taxon>Ascaridoidea</taxon>
        <taxon>Anisakidae</taxon>
        <taxon>Anisakis</taxon>
        <taxon>Anisakis simplex complex</taxon>
    </lineage>
</organism>
<evidence type="ECO:0000313" key="2">
    <source>
        <dbReference type="EMBL" id="VDK79809.1"/>
    </source>
</evidence>
<dbReference type="Proteomes" id="UP000267096">
    <property type="component" value="Unassembled WGS sequence"/>
</dbReference>
<proteinExistence type="predicted"/>
<dbReference type="WBParaSite" id="ASIM_0002144001-mRNA-1">
    <property type="protein sequence ID" value="ASIM_0002144001-mRNA-1"/>
    <property type="gene ID" value="ASIM_0002144001"/>
</dbReference>